<dbReference type="EMBL" id="JBBWRZ010000007">
    <property type="protein sequence ID" value="KAK8232465.1"/>
    <property type="molecule type" value="Genomic_DNA"/>
</dbReference>
<dbReference type="SUPFAM" id="SSF140984">
    <property type="entry name" value="PTPA-like"/>
    <property type="match status" value="1"/>
</dbReference>
<reference evidence="10 11" key="1">
    <citation type="submission" date="2024-04" db="EMBL/GenBank/DDBJ databases">
        <title>Phyllosticta paracitricarpa is synonymous to the EU quarantine fungus P. citricarpa based on phylogenomic analyses.</title>
        <authorList>
            <consortium name="Lawrence Berkeley National Laboratory"/>
            <person name="Van Ingen-Buijs V.A."/>
            <person name="Van Westerhoven A.C."/>
            <person name="Haridas S."/>
            <person name="Skiadas P."/>
            <person name="Martin F."/>
            <person name="Groenewald J.Z."/>
            <person name="Crous P.W."/>
            <person name="Seidl M.F."/>
        </authorList>
    </citation>
    <scope>NUCLEOTIDE SEQUENCE [LARGE SCALE GENOMIC DNA]</scope>
    <source>
        <strain evidence="10 11">CBS 123374</strain>
    </source>
</reference>
<dbReference type="PIRSF" id="PIRSF016325">
    <property type="entry name" value="Phstyr_phstse_ac"/>
    <property type="match status" value="1"/>
</dbReference>
<name>A0ABR1YKZ7_9PEZI</name>
<evidence type="ECO:0000313" key="10">
    <source>
        <dbReference type="EMBL" id="KAK8232465.1"/>
    </source>
</evidence>
<accession>A0ABR1YKZ7</accession>
<evidence type="ECO:0000256" key="7">
    <source>
        <dbReference type="ARBA" id="ARBA00025287"/>
    </source>
</evidence>
<comment type="similarity">
    <text evidence="3 8">Belongs to the PTPA-type PPIase family.</text>
</comment>
<protein>
    <recommendedName>
        <fullName evidence="8">Serine/threonine-protein phosphatase 2A activator</fullName>
        <ecNumber evidence="8">5.2.1.8</ecNumber>
    </recommendedName>
    <alternativeName>
        <fullName evidence="8">Phosphotyrosyl phosphatase activator</fullName>
    </alternativeName>
</protein>
<evidence type="ECO:0000256" key="3">
    <source>
        <dbReference type="ARBA" id="ARBA00011019"/>
    </source>
</evidence>
<dbReference type="PANTHER" id="PTHR10012">
    <property type="entry name" value="SERINE/THREONINE-PROTEIN PHOSPHATASE 2A REGULATORY SUBUNIT B"/>
    <property type="match status" value="1"/>
</dbReference>
<evidence type="ECO:0000256" key="4">
    <source>
        <dbReference type="ARBA" id="ARBA00022490"/>
    </source>
</evidence>
<evidence type="ECO:0000256" key="9">
    <source>
        <dbReference type="SAM" id="MobiDB-lite"/>
    </source>
</evidence>
<evidence type="ECO:0000313" key="11">
    <source>
        <dbReference type="Proteomes" id="UP001492380"/>
    </source>
</evidence>
<keyword evidence="11" id="KW-1185">Reference proteome</keyword>
<comment type="subcellular location">
    <subcellularLocation>
        <location evidence="2 8">Cytoplasm</location>
    </subcellularLocation>
</comment>
<gene>
    <name evidence="10" type="ORF">HDK90DRAFT_455448</name>
</gene>
<keyword evidence="5 8" id="KW-0697">Rotamase</keyword>
<evidence type="ECO:0000256" key="8">
    <source>
        <dbReference type="RuleBase" id="RU361210"/>
    </source>
</evidence>
<evidence type="ECO:0000256" key="6">
    <source>
        <dbReference type="ARBA" id="ARBA00023235"/>
    </source>
</evidence>
<dbReference type="InterPro" id="IPR004327">
    <property type="entry name" value="Phstyr_phstse_ac"/>
</dbReference>
<comment type="function">
    <text evidence="7">PPIases accelerate the folding of proteins. It catalyzes the cis-trans isomerization of proline imidic peptide bonds in oligopeptides. Acts as a regulatory subunit for PP2A-like phosphatases modulating their activity or substrate specificity, probably by inducing a conformational change in the catalytic subunit, a direct target of the PPIase. Can reactivate inactive phosphatase PP2A-phosphatase methylesterase complexes (PP2Ai) in presence of ATP and Mg(2+) by dissociating the inactive form from the complex.</text>
</comment>
<proteinExistence type="inferred from homology"/>
<sequence>MSSPPSDPNSNGNTTTATALPTMSAPKPNTTTPSAAALKLPSLTPRTKKPNGGAAAPSPTSTNPSPIPTPETPALPAPLRPDSSHKFVTPTRRILSPRDHDLFRASPTHSLLLSFIFTLSESVARTRTRDVAARPRSALHPTVDGILGVIEAIEGEVLAAHPPDDNGGSRFGNPVFRDFVDGVVARMGEWHERVGVTEPAAVQECAAYLRQAFGSRARIDYGSGHELNFWVWILCLYQLGLEKEEPDAGTAVAQSLVLVVFPAYLRLMRKIQTAYYLEPAGSHGVWGLDDYQFLPFLFGASQLLGHRYIRPKSIHSALTLEEGAPDFLYLDQVQFVNSVKSVEGLRWHSPMLDDISAARGWDKIEAGMRKMFANEVLGKLPVMQHFLFGSLVPAAEGMSAGDEGEDAAEERVASGEAADSDEGRVVVHDDKDGVRHVHTASSWGDCCGIRVPSSAGAVGEMKKRMGTQGGLRRLPFD</sequence>
<evidence type="ECO:0000256" key="1">
    <source>
        <dbReference type="ARBA" id="ARBA00000971"/>
    </source>
</evidence>
<comment type="catalytic activity">
    <reaction evidence="1 8">
        <text>[protein]-peptidylproline (omega=180) = [protein]-peptidylproline (omega=0)</text>
        <dbReference type="Rhea" id="RHEA:16237"/>
        <dbReference type="Rhea" id="RHEA-COMP:10747"/>
        <dbReference type="Rhea" id="RHEA-COMP:10748"/>
        <dbReference type="ChEBI" id="CHEBI:83833"/>
        <dbReference type="ChEBI" id="CHEBI:83834"/>
        <dbReference type="EC" id="5.2.1.8"/>
    </reaction>
</comment>
<comment type="caution">
    <text evidence="10">The sequence shown here is derived from an EMBL/GenBank/DDBJ whole genome shotgun (WGS) entry which is preliminary data.</text>
</comment>
<evidence type="ECO:0000256" key="2">
    <source>
        <dbReference type="ARBA" id="ARBA00004496"/>
    </source>
</evidence>
<dbReference type="EC" id="5.2.1.8" evidence="8"/>
<dbReference type="InterPro" id="IPR037218">
    <property type="entry name" value="PTPA_sf"/>
</dbReference>
<evidence type="ECO:0000256" key="5">
    <source>
        <dbReference type="ARBA" id="ARBA00023110"/>
    </source>
</evidence>
<feature type="compositionally biased region" description="Low complexity" evidence="9">
    <location>
        <begin position="54"/>
        <end position="64"/>
    </location>
</feature>
<dbReference type="PANTHER" id="PTHR10012:SF5">
    <property type="entry name" value="SERINE_THREONINE-PROTEIN PHOSPHATASE 2A ACTIVATOR 2"/>
    <property type="match status" value="1"/>
</dbReference>
<feature type="compositionally biased region" description="Low complexity" evidence="9">
    <location>
        <begin position="1"/>
        <end position="16"/>
    </location>
</feature>
<organism evidence="10 11">
    <name type="scientific">Phyllosticta capitalensis</name>
    <dbReference type="NCBI Taxonomy" id="121624"/>
    <lineage>
        <taxon>Eukaryota</taxon>
        <taxon>Fungi</taxon>
        <taxon>Dikarya</taxon>
        <taxon>Ascomycota</taxon>
        <taxon>Pezizomycotina</taxon>
        <taxon>Dothideomycetes</taxon>
        <taxon>Dothideomycetes incertae sedis</taxon>
        <taxon>Botryosphaeriales</taxon>
        <taxon>Phyllostictaceae</taxon>
        <taxon>Phyllosticta</taxon>
    </lineage>
</organism>
<feature type="compositionally biased region" description="Pro residues" evidence="9">
    <location>
        <begin position="65"/>
        <end position="79"/>
    </location>
</feature>
<keyword evidence="6 8" id="KW-0413">Isomerase</keyword>
<dbReference type="InterPro" id="IPR043170">
    <property type="entry name" value="PTPA_C_lid"/>
</dbReference>
<dbReference type="Pfam" id="PF03095">
    <property type="entry name" value="PTPA"/>
    <property type="match status" value="1"/>
</dbReference>
<dbReference type="Gene3D" id="1.20.120.1150">
    <property type="match status" value="1"/>
</dbReference>
<feature type="compositionally biased region" description="Polar residues" evidence="9">
    <location>
        <begin position="17"/>
        <end position="34"/>
    </location>
</feature>
<dbReference type="Proteomes" id="UP001492380">
    <property type="component" value="Unassembled WGS sequence"/>
</dbReference>
<dbReference type="CDD" id="cd04087">
    <property type="entry name" value="PTPA"/>
    <property type="match status" value="1"/>
</dbReference>
<feature type="region of interest" description="Disordered" evidence="9">
    <location>
        <begin position="398"/>
        <end position="422"/>
    </location>
</feature>
<keyword evidence="4 8" id="KW-0963">Cytoplasm</keyword>
<feature type="region of interest" description="Disordered" evidence="9">
    <location>
        <begin position="1"/>
        <end position="92"/>
    </location>
</feature>